<dbReference type="FunCoup" id="H3BHT8">
    <property type="interactions" value="819"/>
</dbReference>
<evidence type="ECO:0000313" key="7">
    <source>
        <dbReference type="Proteomes" id="UP000008672"/>
    </source>
</evidence>
<sequence length="561" mass="65129">MAEEWCVDTGEAVYRTRDPIKHLKVRVRIQRVTSGTVFSQYSPEETVEHGKGQIEMATLNLKAASGHRPDDVEELVISWQEKLFSQYEIDLFHHETACQSPLDFQYHNEVLKLEKSNVRKNRRIFTYTDYDRYTNLQEHYQSVLTAARDIPTYVAERMANVRRRRQERKAIEGTISKSRIITWEPSEEFVKNNHVINTPVQTMYIMGDLGPYGKLGQRECEHILCTIKVDSNGVVTVKPDFNGNKGPYRIELEGEKRELWKYTVQNASSRINKEEQEREQKMYRDLYSRHKEYLSSLVGFDFELPPPGVLRLFVNGEIISAQGYTYDNLYIHFFIELPNDWSSPAFQQLSGVTQTCSTKVLGRENVSYFSYPFSFEAFLRNEDETEDSLPLWPVLYFEVLSLDYWQRYRTEGYGYAVLPSTPGSHTMTCPTWRPIQTGTVSELRRFFIGGSPELEDISYVRVPGTFKGQRLSRFGFRTETTGSVTIKLHCIQQSRLFLDRSLKKKSSNMFDRLSGVGQQSSIHNVLDAFQKARHRMKQARDSLPRDLINTTGSFDILKSKA</sequence>
<keyword evidence="2" id="KW-0963">Cytoplasm</keyword>
<reference evidence="6" key="2">
    <citation type="submission" date="2025-08" db="UniProtKB">
        <authorList>
            <consortium name="Ensembl"/>
        </authorList>
    </citation>
    <scope>IDENTIFICATION</scope>
</reference>
<dbReference type="GO" id="GO:0060030">
    <property type="term" value="P:dorsal convergence"/>
    <property type="evidence" value="ECO:0007669"/>
    <property type="project" value="Ensembl"/>
</dbReference>
<reference evidence="6" key="3">
    <citation type="submission" date="2025-09" db="UniProtKB">
        <authorList>
            <consortium name="Ensembl"/>
        </authorList>
    </citation>
    <scope>IDENTIFICATION</scope>
</reference>
<gene>
    <name evidence="6" type="primary">MKS1</name>
</gene>
<comment type="subcellular location">
    <subcellularLocation>
        <location evidence="1">Cytoplasm</location>
        <location evidence="1">Cytoskeleton</location>
        <location evidence="1">Cilium basal body</location>
    </subcellularLocation>
</comment>
<dbReference type="STRING" id="7897.ENSLACP00000021459"/>
<protein>
    <submittedName>
        <fullName evidence="6">MKS transition zone complex subunit 1</fullName>
    </submittedName>
</protein>
<evidence type="ECO:0000256" key="3">
    <source>
        <dbReference type="ARBA" id="ARBA00022794"/>
    </source>
</evidence>
<dbReference type="GeneID" id="102348014"/>
<dbReference type="EMBL" id="AFYH01004562">
    <property type="status" value="NOT_ANNOTATED_CDS"/>
    <property type="molecule type" value="Genomic_DNA"/>
</dbReference>
<evidence type="ECO:0000256" key="1">
    <source>
        <dbReference type="ARBA" id="ARBA00004120"/>
    </source>
</evidence>
<keyword evidence="7" id="KW-1185">Reference proteome</keyword>
<keyword evidence="4" id="KW-0206">Cytoskeleton</keyword>
<name>H3BHT8_LATCH</name>
<proteinExistence type="predicted"/>
<dbReference type="OMA" id="GEDYWGR"/>
<dbReference type="HOGENOM" id="CLU_026711_0_1_1"/>
<dbReference type="Proteomes" id="UP000008672">
    <property type="component" value="Unassembled WGS sequence"/>
</dbReference>
<evidence type="ECO:0000313" key="6">
    <source>
        <dbReference type="Ensembl" id="ENSLACP00000021459.1"/>
    </source>
</evidence>
<evidence type="ECO:0000256" key="5">
    <source>
        <dbReference type="ARBA" id="ARBA00023273"/>
    </source>
</evidence>
<dbReference type="InterPro" id="IPR010796">
    <property type="entry name" value="C2_B9-type_dom"/>
</dbReference>
<evidence type="ECO:0000256" key="2">
    <source>
        <dbReference type="ARBA" id="ARBA00022490"/>
    </source>
</evidence>
<dbReference type="eggNOG" id="KOG4446">
    <property type="taxonomic scope" value="Eukaryota"/>
</dbReference>
<dbReference type="KEGG" id="lcm:102348014"/>
<dbReference type="RefSeq" id="XP_005986924.1">
    <property type="nucleotide sequence ID" value="XM_005986862.3"/>
</dbReference>
<organism evidence="6 7">
    <name type="scientific">Latimeria chalumnae</name>
    <name type="common">Coelacanth</name>
    <dbReference type="NCBI Taxonomy" id="7897"/>
    <lineage>
        <taxon>Eukaryota</taxon>
        <taxon>Metazoa</taxon>
        <taxon>Chordata</taxon>
        <taxon>Craniata</taxon>
        <taxon>Vertebrata</taxon>
        <taxon>Euteleostomi</taxon>
        <taxon>Coelacanthiformes</taxon>
        <taxon>Coelacanthidae</taxon>
        <taxon>Latimeria</taxon>
    </lineage>
</organism>
<dbReference type="Pfam" id="PF07162">
    <property type="entry name" value="B9-C2"/>
    <property type="match status" value="1"/>
</dbReference>
<dbReference type="OrthoDB" id="10263520at2759"/>
<dbReference type="GeneTree" id="ENSGT00510000047471"/>
<reference evidence="7" key="1">
    <citation type="submission" date="2011-08" db="EMBL/GenBank/DDBJ databases">
        <title>The draft genome of Latimeria chalumnae.</title>
        <authorList>
            <person name="Di Palma F."/>
            <person name="Alfoldi J."/>
            <person name="Johnson J."/>
            <person name="Berlin A."/>
            <person name="Gnerre S."/>
            <person name="Jaffe D."/>
            <person name="MacCallum I."/>
            <person name="Young S."/>
            <person name="Walker B.J."/>
            <person name="Lander E."/>
            <person name="Lindblad-Toh K."/>
        </authorList>
    </citation>
    <scope>NUCLEOTIDE SEQUENCE [LARGE SCALE GENOMIC DNA]</scope>
    <source>
        <strain evidence="7">Wild caught</strain>
    </source>
</reference>
<keyword evidence="5" id="KW-0966">Cell projection</keyword>
<dbReference type="CTD" id="54903"/>
<dbReference type="AlphaFoldDB" id="H3BHT8"/>
<dbReference type="PANTHER" id="PTHR12968">
    <property type="entry name" value="B9 DOMAIN-CONTAINING"/>
    <property type="match status" value="1"/>
</dbReference>
<keyword evidence="3" id="KW-0970">Cilium biogenesis/degradation</keyword>
<dbReference type="PROSITE" id="PS51381">
    <property type="entry name" value="C2_B9"/>
    <property type="match status" value="1"/>
</dbReference>
<evidence type="ECO:0000256" key="4">
    <source>
        <dbReference type="ARBA" id="ARBA00023212"/>
    </source>
</evidence>
<dbReference type="InParanoid" id="H3BHT8"/>
<dbReference type="EMBL" id="AFYH01004561">
    <property type="status" value="NOT_ANNOTATED_CDS"/>
    <property type="molecule type" value="Genomic_DNA"/>
</dbReference>
<dbReference type="GO" id="GO:0036038">
    <property type="term" value="C:MKS complex"/>
    <property type="evidence" value="ECO:0007669"/>
    <property type="project" value="TreeGrafter"/>
</dbReference>
<dbReference type="EMBL" id="AFYH01004563">
    <property type="status" value="NOT_ANNOTATED_CDS"/>
    <property type="molecule type" value="Genomic_DNA"/>
</dbReference>
<dbReference type="Ensembl" id="ENSLACT00000021600.1">
    <property type="protein sequence ID" value="ENSLACP00000021459.1"/>
    <property type="gene ID" value="ENSLACG00000018856.1"/>
</dbReference>
<dbReference type="GO" id="GO:0060271">
    <property type="term" value="P:cilium assembly"/>
    <property type="evidence" value="ECO:0007669"/>
    <property type="project" value="TreeGrafter"/>
</dbReference>
<dbReference type="PANTHER" id="PTHR12968:SF4">
    <property type="entry name" value="TECTONIC-LIKE COMPLEX MEMBER MKS1"/>
    <property type="match status" value="1"/>
</dbReference>
<accession>H3BHT8</accession>
<dbReference type="Bgee" id="ENSLACG00000018856">
    <property type="expression patterns" value="Expressed in chordate pharynx and 3 other cell types or tissues"/>
</dbReference>